<dbReference type="RefSeq" id="WP_149113047.1">
    <property type="nucleotide sequence ID" value="NZ_CP042425.1"/>
</dbReference>
<dbReference type="Pfam" id="PF11367">
    <property type="entry name" value="Tail_completion_gp17"/>
    <property type="match status" value="1"/>
</dbReference>
<dbReference type="Gene3D" id="3.30.2000.30">
    <property type="match status" value="1"/>
</dbReference>
<dbReference type="InterPro" id="IPR021508">
    <property type="entry name" value="Gp17-like"/>
</dbReference>
<gene>
    <name evidence="1" type="ORF">PX52LOC_05568</name>
</gene>
<dbReference type="Proteomes" id="UP000324974">
    <property type="component" value="Chromosome"/>
</dbReference>
<evidence type="ECO:0008006" key="3">
    <source>
        <dbReference type="Google" id="ProtNLM"/>
    </source>
</evidence>
<keyword evidence="2" id="KW-1185">Reference proteome</keyword>
<dbReference type="AlphaFoldDB" id="A0A5C1AH45"/>
<name>A0A5C1AH45_9BACT</name>
<sequence length="132" mass="14959">MTVEETIVATLAADPDLVQIVGARVYAVHIPEHEYPLPWVMYRLDESEPVTEIDGTIRLVRHSMQFDVLATEYNQARTLEAHLVRILHDKPGKPRPALPVHVVQWTRSAKTPRDEGFQVEVTFELTADHVAA</sequence>
<reference evidence="2" key="1">
    <citation type="submission" date="2019-08" db="EMBL/GenBank/DDBJ databases">
        <title>Limnoglobus roseus gen. nov., sp. nov., a novel freshwater planctomycete with a giant genome from the family Gemmataceae.</title>
        <authorList>
            <person name="Kulichevskaya I.S."/>
            <person name="Naumoff D.G."/>
            <person name="Miroshnikov K."/>
            <person name="Ivanova A."/>
            <person name="Philippov D.A."/>
            <person name="Hakobyan A."/>
            <person name="Rijpstra I.C."/>
            <person name="Sinninghe Damste J.S."/>
            <person name="Liesack W."/>
            <person name="Dedysh S.N."/>
        </authorList>
    </citation>
    <scope>NUCLEOTIDE SEQUENCE [LARGE SCALE GENOMIC DNA]</scope>
    <source>
        <strain evidence="2">PX52</strain>
    </source>
</reference>
<dbReference type="KEGG" id="lrs:PX52LOC_05568"/>
<organism evidence="1 2">
    <name type="scientific">Limnoglobus roseus</name>
    <dbReference type="NCBI Taxonomy" id="2598579"/>
    <lineage>
        <taxon>Bacteria</taxon>
        <taxon>Pseudomonadati</taxon>
        <taxon>Planctomycetota</taxon>
        <taxon>Planctomycetia</taxon>
        <taxon>Gemmatales</taxon>
        <taxon>Gemmataceae</taxon>
        <taxon>Limnoglobus</taxon>
    </lineage>
</organism>
<accession>A0A5C1AH45</accession>
<dbReference type="EMBL" id="CP042425">
    <property type="protein sequence ID" value="QEL18541.1"/>
    <property type="molecule type" value="Genomic_DNA"/>
</dbReference>
<evidence type="ECO:0000313" key="1">
    <source>
        <dbReference type="EMBL" id="QEL18541.1"/>
    </source>
</evidence>
<protein>
    <recommendedName>
        <fullName evidence="3">DUF3168 domain-containing protein</fullName>
    </recommendedName>
</protein>
<dbReference type="InterPro" id="IPR053745">
    <property type="entry name" value="Viral_Tail_Comp_sf"/>
</dbReference>
<evidence type="ECO:0000313" key="2">
    <source>
        <dbReference type="Proteomes" id="UP000324974"/>
    </source>
</evidence>
<proteinExistence type="predicted"/>